<dbReference type="Proteomes" id="UP000030758">
    <property type="component" value="Unassembled WGS sequence"/>
</dbReference>
<proteinExistence type="predicted"/>
<dbReference type="AlphaFoldDB" id="A0A085N963"/>
<evidence type="ECO:0000256" key="1">
    <source>
        <dbReference type="SAM" id="Phobius"/>
    </source>
</evidence>
<feature type="transmembrane region" description="Helical" evidence="1">
    <location>
        <begin position="36"/>
        <end position="53"/>
    </location>
</feature>
<organism evidence="2">
    <name type="scientific">Trichuris suis</name>
    <name type="common">pig whipworm</name>
    <dbReference type="NCBI Taxonomy" id="68888"/>
    <lineage>
        <taxon>Eukaryota</taxon>
        <taxon>Metazoa</taxon>
        <taxon>Ecdysozoa</taxon>
        <taxon>Nematoda</taxon>
        <taxon>Enoplea</taxon>
        <taxon>Dorylaimia</taxon>
        <taxon>Trichinellida</taxon>
        <taxon>Trichuridae</taxon>
        <taxon>Trichuris</taxon>
    </lineage>
</organism>
<reference evidence="2" key="1">
    <citation type="journal article" date="2014" name="Nat. Genet.">
        <title>Genome and transcriptome of the porcine whipworm Trichuris suis.</title>
        <authorList>
            <person name="Jex A.R."/>
            <person name="Nejsum P."/>
            <person name="Schwarz E.M."/>
            <person name="Hu L."/>
            <person name="Young N.D."/>
            <person name="Hall R.S."/>
            <person name="Korhonen P.K."/>
            <person name="Liao S."/>
            <person name="Thamsborg S."/>
            <person name="Xia J."/>
            <person name="Xu P."/>
            <person name="Wang S."/>
            <person name="Scheerlinck J.P."/>
            <person name="Hofmann A."/>
            <person name="Sternberg P.W."/>
            <person name="Wang J."/>
            <person name="Gasser R.B."/>
        </authorList>
    </citation>
    <scope>NUCLEOTIDE SEQUENCE [LARGE SCALE GENOMIC DNA]</scope>
    <source>
        <strain evidence="2">DCEP-RM93F</strain>
    </source>
</reference>
<keyword evidence="1" id="KW-1133">Transmembrane helix</keyword>
<evidence type="ECO:0000313" key="2">
    <source>
        <dbReference type="EMBL" id="KFD66009.1"/>
    </source>
</evidence>
<name>A0A085N963_9BILA</name>
<feature type="non-terminal residue" evidence="2">
    <location>
        <position position="439"/>
    </location>
</feature>
<gene>
    <name evidence="2" type="ORF">M514_03189</name>
</gene>
<protein>
    <submittedName>
        <fullName evidence="2">Uncharacterized protein</fullName>
    </submittedName>
</protein>
<dbReference type="PANTHER" id="PTHR31389:SF4">
    <property type="entry name" value="LD39211P"/>
    <property type="match status" value="1"/>
</dbReference>
<keyword evidence="1" id="KW-0472">Membrane</keyword>
<accession>A0A085N963</accession>
<sequence>MSITDVQLIRSIVSCFTSSSSRIVKGRLKIYLRKDFLAFGSFVTILLALMIIMERLEVLENSLSRSHEFLENSLPRLSIVHLNDGRYYRWLTRLWCNETQTSRLCYYHPEETNVHGRPFHENTLRLVKKLHIFDHTARYVDPENYLKENDPVFLTAASSIFFGSVKVAIRSVQQYFPNRSIIFYDLGMKDHQVKELKSFYNLEYVRFPFEDFPAYFRRRRQYRWKPVIIAKTLARYGAVWYLDSSVQFTSSNLKKVYNLFTKTTNMSETERKFSFLLHSPTHHGIYSVTSPSKEFIAQLIRISNSVQVSYLFLPTNITVMKLRRPMCMEAGLSLVFRTREAIEAILVWLLACAFEEHCMSTPEAKSFCKFTRDRFNDYANCHRYDQSITNLLLANQLGYNTKRWSSELNYFFEIRRGQSDATFKPYAYLVNNSQRIKLR</sequence>
<dbReference type="Pfam" id="PF07801">
    <property type="entry name" value="DUF1647"/>
    <property type="match status" value="1"/>
</dbReference>
<dbReference type="EMBL" id="KL367529">
    <property type="protein sequence ID" value="KFD66009.1"/>
    <property type="molecule type" value="Genomic_DNA"/>
</dbReference>
<dbReference type="InterPro" id="IPR012444">
    <property type="entry name" value="DUF1647"/>
</dbReference>
<keyword evidence="1" id="KW-0812">Transmembrane</keyword>
<dbReference type="PANTHER" id="PTHR31389">
    <property type="entry name" value="LD39211P"/>
    <property type="match status" value="1"/>
</dbReference>